<protein>
    <recommendedName>
        <fullName evidence="1">Uracil-DNA glycosylase-like domain-containing protein</fullName>
    </recommendedName>
</protein>
<gene>
    <name evidence="2" type="ORF">RUMHYD_00900</name>
</gene>
<accession>C0CJ82</accession>
<dbReference type="Gene3D" id="3.40.470.10">
    <property type="entry name" value="Uracil-DNA glycosylase-like domain"/>
    <property type="match status" value="1"/>
</dbReference>
<dbReference type="PATRIC" id="fig|476272.21.peg.3908"/>
<dbReference type="SUPFAM" id="SSF52141">
    <property type="entry name" value="Uracil-DNA glycosylase-like"/>
    <property type="match status" value="1"/>
</dbReference>
<dbReference type="CDD" id="cd10032">
    <property type="entry name" value="UDG-F6_HDG"/>
    <property type="match status" value="1"/>
</dbReference>
<dbReference type="SMART" id="SM00986">
    <property type="entry name" value="UDG"/>
    <property type="match status" value="1"/>
</dbReference>
<dbReference type="Proteomes" id="UP000003100">
    <property type="component" value="Unassembled WGS sequence"/>
</dbReference>
<dbReference type="NCBIfam" id="TIGR04274">
    <property type="entry name" value="hypoxanDNAglyco"/>
    <property type="match status" value="1"/>
</dbReference>
<feature type="domain" description="Uracil-DNA glycosylase-like" evidence="1">
    <location>
        <begin position="14"/>
        <end position="165"/>
    </location>
</feature>
<name>C0CJ82_BLAHS</name>
<sequence length="168" mass="19542">MCKNSFQQVYHEFEPIYNEKSKVLILGTFPSVKSREGQFYYHHPQNRFWKVMAALTKERLPQTISDKKELLLNHHIAIWDVVQSCQIKGSSDSSIRNVVPADIDRILRDSEVEKIFTNGTTAYRLYKKYCQKATGVEAVCLPSTSPANAVWRLEQLTEEWGREIFPFL</sequence>
<dbReference type="InterPro" id="IPR036895">
    <property type="entry name" value="Uracil-DNA_glycosylase-like_sf"/>
</dbReference>
<dbReference type="eggNOG" id="COG3663">
    <property type="taxonomic scope" value="Bacteria"/>
</dbReference>
<proteinExistence type="predicted"/>
<reference evidence="2 3" key="2">
    <citation type="submission" date="2009-02" db="EMBL/GenBank/DDBJ databases">
        <title>Draft genome sequence of Blautia hydrogenotrophica DSM 10507 (Ruminococcus hydrogenotrophicus DSM 10507).</title>
        <authorList>
            <person name="Sudarsanam P."/>
            <person name="Ley R."/>
            <person name="Guruge J."/>
            <person name="Turnbaugh P.J."/>
            <person name="Mahowald M."/>
            <person name="Liep D."/>
            <person name="Gordon J."/>
        </authorList>
    </citation>
    <scope>NUCLEOTIDE SEQUENCE [LARGE SCALE GENOMIC DNA]</scope>
    <source>
        <strain evidence="3">DSM 10507 / JCM 14656 / S5a33</strain>
    </source>
</reference>
<comment type="caution">
    <text evidence="2">The sequence shown here is derived from an EMBL/GenBank/DDBJ whole genome shotgun (WGS) entry which is preliminary data.</text>
</comment>
<dbReference type="SMART" id="SM00987">
    <property type="entry name" value="UreE_C"/>
    <property type="match status" value="1"/>
</dbReference>
<dbReference type="InterPro" id="IPR026353">
    <property type="entry name" value="Hypoxan-DNA_Glyclase"/>
</dbReference>
<reference evidence="2 3" key="1">
    <citation type="submission" date="2009-01" db="EMBL/GenBank/DDBJ databases">
        <authorList>
            <person name="Fulton L."/>
            <person name="Clifton S."/>
            <person name="Fulton B."/>
            <person name="Xu J."/>
            <person name="Minx P."/>
            <person name="Pepin K.H."/>
            <person name="Johnson M."/>
            <person name="Bhonagiri V."/>
            <person name="Nash W.E."/>
            <person name="Mardis E.R."/>
            <person name="Wilson R.K."/>
        </authorList>
    </citation>
    <scope>NUCLEOTIDE SEQUENCE [LARGE SCALE GENOMIC DNA]</scope>
    <source>
        <strain evidence="3">DSM 10507 / JCM 14656 / S5a33</strain>
    </source>
</reference>
<dbReference type="Pfam" id="PF03167">
    <property type="entry name" value="UDG"/>
    <property type="match status" value="1"/>
</dbReference>
<keyword evidence="3" id="KW-1185">Reference proteome</keyword>
<dbReference type="GeneID" id="86821379"/>
<dbReference type="EMBL" id="ACBZ01000038">
    <property type="protein sequence ID" value="EEG50193.1"/>
    <property type="molecule type" value="Genomic_DNA"/>
</dbReference>
<dbReference type="AlphaFoldDB" id="C0CJ82"/>
<dbReference type="HOGENOM" id="CLU_094865_1_0_9"/>
<organism evidence="2 3">
    <name type="scientific">Blautia hydrogenotrophica (strain DSM 10507 / JCM 14656 / S5a33)</name>
    <name type="common">Ruminococcus hydrogenotrophicus</name>
    <dbReference type="NCBI Taxonomy" id="476272"/>
    <lineage>
        <taxon>Bacteria</taxon>
        <taxon>Bacillati</taxon>
        <taxon>Bacillota</taxon>
        <taxon>Clostridia</taxon>
        <taxon>Lachnospirales</taxon>
        <taxon>Lachnospiraceae</taxon>
        <taxon>Blautia</taxon>
    </lineage>
</organism>
<evidence type="ECO:0000313" key="2">
    <source>
        <dbReference type="EMBL" id="EEG50193.1"/>
    </source>
</evidence>
<dbReference type="InterPro" id="IPR005122">
    <property type="entry name" value="Uracil-DNA_glycosylase-like"/>
</dbReference>
<dbReference type="RefSeq" id="WP_005946486.1">
    <property type="nucleotide sequence ID" value="NZ_CP136423.1"/>
</dbReference>
<evidence type="ECO:0000259" key="1">
    <source>
        <dbReference type="SMART" id="SM00986"/>
    </source>
</evidence>
<evidence type="ECO:0000313" key="3">
    <source>
        <dbReference type="Proteomes" id="UP000003100"/>
    </source>
</evidence>